<dbReference type="Proteomes" id="UP000285575">
    <property type="component" value="Unassembled WGS sequence"/>
</dbReference>
<keyword evidence="1" id="KW-0732">Signal</keyword>
<dbReference type="NCBIfam" id="TIGR02595">
    <property type="entry name" value="PEP_CTERM"/>
    <property type="match status" value="1"/>
</dbReference>
<evidence type="ECO:0000313" key="2">
    <source>
        <dbReference type="EMBL" id="RVU47502.1"/>
    </source>
</evidence>
<reference evidence="2 3" key="1">
    <citation type="submission" date="2019-01" db="EMBL/GenBank/DDBJ databases">
        <authorList>
            <person name="Chen W.-M."/>
        </authorList>
    </citation>
    <scope>NUCLEOTIDE SEQUENCE [LARGE SCALE GENOMIC DNA]</scope>
    <source>
        <strain evidence="2 3">KYPY4</strain>
    </source>
</reference>
<feature type="signal peptide" evidence="1">
    <location>
        <begin position="1"/>
        <end position="23"/>
    </location>
</feature>
<evidence type="ECO:0000313" key="3">
    <source>
        <dbReference type="Proteomes" id="UP000285575"/>
    </source>
</evidence>
<comment type="caution">
    <text evidence="2">The sequence shown here is derived from an EMBL/GenBank/DDBJ whole genome shotgun (WGS) entry which is preliminary data.</text>
</comment>
<feature type="chain" id="PRO_5019426705" evidence="1">
    <location>
        <begin position="24"/>
        <end position="227"/>
    </location>
</feature>
<name>A0A437RLK7_9BURK</name>
<dbReference type="InterPro" id="IPR013424">
    <property type="entry name" value="Ice-binding_C"/>
</dbReference>
<dbReference type="AlphaFoldDB" id="A0A437RLK7"/>
<accession>A0A437RLK7</accession>
<evidence type="ECO:0000256" key="1">
    <source>
        <dbReference type="SAM" id="SignalP"/>
    </source>
</evidence>
<gene>
    <name evidence="2" type="ORF">EOE66_07105</name>
</gene>
<proteinExistence type="predicted"/>
<sequence>MPLTTRAAAAGALFLMLAGPGAAGIIDSRSASPSYGWDSQSQFAANPASVGGGSFTADGTRLDSFTLNIQFGAGFFRAVVMAIGFDSSVGMNAPIGSVLWQSDDLPADLVSGDLFFAPNLTLTVGLEYFIGVDTGLVTNTAGGRLSLSAVGGTAIDGGRFYANYGGSGYSALPDMDIASRIEMSSPTVQTPSQPVPEPSALALVGAALAGLMLTARGGRRRTPADAG</sequence>
<dbReference type="RefSeq" id="WP_128227965.1">
    <property type="nucleotide sequence ID" value="NZ_SACR01000002.1"/>
</dbReference>
<dbReference type="EMBL" id="SACR01000002">
    <property type="protein sequence ID" value="RVU47502.1"/>
    <property type="molecule type" value="Genomic_DNA"/>
</dbReference>
<protein>
    <submittedName>
        <fullName evidence="2">PEP-CTERM sorting domain-containing protein</fullName>
    </submittedName>
</protein>
<organism evidence="2 3">
    <name type="scientific">Rubrivivax rivuli</name>
    <dbReference type="NCBI Taxonomy" id="1862385"/>
    <lineage>
        <taxon>Bacteria</taxon>
        <taxon>Pseudomonadati</taxon>
        <taxon>Pseudomonadota</taxon>
        <taxon>Betaproteobacteria</taxon>
        <taxon>Burkholderiales</taxon>
        <taxon>Sphaerotilaceae</taxon>
        <taxon>Rubrivivax</taxon>
    </lineage>
</organism>
<keyword evidence="3" id="KW-1185">Reference proteome</keyword>